<reference evidence="2 3" key="1">
    <citation type="submission" date="2019-12" db="EMBL/GenBank/DDBJ databases">
        <title>Hymenobacter sp. HMF4947 Genome sequencing and assembly.</title>
        <authorList>
            <person name="Kang H."/>
            <person name="Cha I."/>
            <person name="Kim H."/>
            <person name="Joh K."/>
        </authorList>
    </citation>
    <scope>NUCLEOTIDE SEQUENCE [LARGE SCALE GENOMIC DNA]</scope>
    <source>
        <strain evidence="2 3">HMF4947</strain>
    </source>
</reference>
<feature type="region of interest" description="Disordered" evidence="1">
    <location>
        <begin position="1"/>
        <end position="38"/>
    </location>
</feature>
<evidence type="ECO:0000313" key="2">
    <source>
        <dbReference type="EMBL" id="MVN79207.1"/>
    </source>
</evidence>
<comment type="caution">
    <text evidence="2">The sequence shown here is derived from an EMBL/GenBank/DDBJ whole genome shotgun (WGS) entry which is preliminary data.</text>
</comment>
<name>A0A7K1TLA7_9BACT</name>
<proteinExistence type="predicted"/>
<gene>
    <name evidence="2" type="ORF">GO988_22985</name>
</gene>
<evidence type="ECO:0000313" key="3">
    <source>
        <dbReference type="Proteomes" id="UP000441336"/>
    </source>
</evidence>
<organism evidence="2 3">
    <name type="scientific">Hymenobacter ginkgonis</name>
    <dbReference type="NCBI Taxonomy" id="2682976"/>
    <lineage>
        <taxon>Bacteria</taxon>
        <taxon>Pseudomonadati</taxon>
        <taxon>Bacteroidota</taxon>
        <taxon>Cytophagia</taxon>
        <taxon>Cytophagales</taxon>
        <taxon>Hymenobacteraceae</taxon>
        <taxon>Hymenobacter</taxon>
    </lineage>
</organism>
<evidence type="ECO:0000256" key="1">
    <source>
        <dbReference type="SAM" id="MobiDB-lite"/>
    </source>
</evidence>
<feature type="compositionally biased region" description="Low complexity" evidence="1">
    <location>
        <begin position="17"/>
        <end position="31"/>
    </location>
</feature>
<dbReference type="Proteomes" id="UP000441336">
    <property type="component" value="Unassembled WGS sequence"/>
</dbReference>
<dbReference type="EMBL" id="WQKZ01000011">
    <property type="protein sequence ID" value="MVN79207.1"/>
    <property type="molecule type" value="Genomic_DNA"/>
</dbReference>
<dbReference type="RefSeq" id="WP_157569983.1">
    <property type="nucleotide sequence ID" value="NZ_WQKZ01000011.1"/>
</dbReference>
<accession>A0A7K1TLA7</accession>
<keyword evidence="3" id="KW-1185">Reference proteome</keyword>
<protein>
    <submittedName>
        <fullName evidence="2">Uncharacterized protein</fullName>
    </submittedName>
</protein>
<sequence length="122" mass="13044">MSSGTKSKAPKKKAQAKKALPSGEQPQQQLPGSGGGEEKDLLETIAIDLVKISPIVWSGAAKGNAAQVAKQPDGEFEVLLAGKRLGCVPPDYDELLAPKPSYRAIIVRRSEKPMGIRIEIRL</sequence>
<dbReference type="AlphaFoldDB" id="A0A7K1TLA7"/>